<proteinExistence type="predicted"/>
<dbReference type="InterPro" id="IPR011990">
    <property type="entry name" value="TPR-like_helical_dom_sf"/>
</dbReference>
<dbReference type="Gene3D" id="1.25.40.10">
    <property type="entry name" value="Tetratricopeptide repeat domain"/>
    <property type="match status" value="1"/>
</dbReference>
<evidence type="ECO:0000256" key="3">
    <source>
        <dbReference type="ARBA" id="ARBA00022603"/>
    </source>
</evidence>
<sequence length="477" mass="52430">MRPDRRRRARAVVNDLAPLRTLIKERIGLHFDAASETTLREALARRIAHTASDGPAAYLARLRADEAELMALGSLLTINETYFYREAQHLELLTDHLIPTLRARDRGHPETPLRILSAGCSSGEEPYSIAIALEQRLGAEAAAAVRISAGDLDPEVLERARAGRYGAFTFRALDPALRARHFTALDNGQHQLAAAIRARVDFLALNLLARDYPPGLQGQDVIFYRNVSIYFDPPTRAQVLAQLARLLNPGGFLIVGVAETLANDIGLLRQHVHRGTFYFSNAPLAPPARTVDPPRPAPRTPPPLDPARRYAEALELARAERYTEALTRLATIPLERRSVAVLELRALLEFETGAIAAARASCEQALASDPWSLEALLVSARCARRQGRAQAASTQLARAIYVQPECWRAHYQLAELHRAEGAAAPAAREYRIARNLLAAEPPPPGAPRPLLPSALSRRDLRLICERHLARLAALGAD</sequence>
<evidence type="ECO:0000256" key="5">
    <source>
        <dbReference type="ARBA" id="ARBA00022691"/>
    </source>
</evidence>
<dbReference type="Pfam" id="PF03705">
    <property type="entry name" value="CheR_N"/>
    <property type="match status" value="1"/>
</dbReference>
<evidence type="ECO:0000313" key="7">
    <source>
        <dbReference type="EMBL" id="KXX65957.1"/>
    </source>
</evidence>
<evidence type="ECO:0000313" key="8">
    <source>
        <dbReference type="Proteomes" id="UP000075766"/>
    </source>
</evidence>
<dbReference type="EMBL" id="LSYU01000027">
    <property type="protein sequence ID" value="KXX65957.1"/>
    <property type="molecule type" value="Genomic_DNA"/>
</dbReference>
<gene>
    <name evidence="7" type="ORF">AY586_07750</name>
</gene>
<evidence type="ECO:0000256" key="4">
    <source>
        <dbReference type="ARBA" id="ARBA00022679"/>
    </source>
</evidence>
<dbReference type="InterPro" id="IPR000780">
    <property type="entry name" value="CheR_MeTrfase"/>
</dbReference>
<dbReference type="InterPro" id="IPR022641">
    <property type="entry name" value="CheR_N"/>
</dbReference>
<dbReference type="Pfam" id="PF14559">
    <property type="entry name" value="TPR_19"/>
    <property type="match status" value="1"/>
</dbReference>
<organism evidence="7 8">
    <name type="scientific">Marichromatium gracile</name>
    <name type="common">Chromatium gracile</name>
    <dbReference type="NCBI Taxonomy" id="1048"/>
    <lineage>
        <taxon>Bacteria</taxon>
        <taxon>Pseudomonadati</taxon>
        <taxon>Pseudomonadota</taxon>
        <taxon>Gammaproteobacteria</taxon>
        <taxon>Chromatiales</taxon>
        <taxon>Chromatiaceae</taxon>
        <taxon>Marichromatium</taxon>
    </lineage>
</organism>
<dbReference type="Gene3D" id="3.40.50.150">
    <property type="entry name" value="Vaccinia Virus protein VP39"/>
    <property type="match status" value="1"/>
</dbReference>
<evidence type="ECO:0000256" key="1">
    <source>
        <dbReference type="ARBA" id="ARBA00001541"/>
    </source>
</evidence>
<dbReference type="InterPro" id="IPR050903">
    <property type="entry name" value="Bact_Chemotaxis_MeTrfase"/>
</dbReference>
<comment type="caution">
    <text evidence="7">The sequence shown here is derived from an EMBL/GenBank/DDBJ whole genome shotgun (WGS) entry which is preliminary data.</text>
</comment>
<keyword evidence="8" id="KW-1185">Reference proteome</keyword>
<accession>A0ABR5VNH1</accession>
<evidence type="ECO:0000256" key="2">
    <source>
        <dbReference type="ARBA" id="ARBA00012534"/>
    </source>
</evidence>
<dbReference type="PRINTS" id="PR00996">
    <property type="entry name" value="CHERMTFRASE"/>
</dbReference>
<dbReference type="EC" id="2.1.1.80" evidence="2"/>
<dbReference type="InterPro" id="IPR036804">
    <property type="entry name" value="CheR_N_sf"/>
</dbReference>
<dbReference type="PANTHER" id="PTHR24422:SF19">
    <property type="entry name" value="CHEMOTAXIS PROTEIN METHYLTRANSFERASE"/>
    <property type="match status" value="1"/>
</dbReference>
<dbReference type="CDD" id="cd02440">
    <property type="entry name" value="AdoMet_MTases"/>
    <property type="match status" value="1"/>
</dbReference>
<dbReference type="Pfam" id="PF01739">
    <property type="entry name" value="CheR"/>
    <property type="match status" value="1"/>
</dbReference>
<dbReference type="Proteomes" id="UP000075766">
    <property type="component" value="Unassembled WGS sequence"/>
</dbReference>
<dbReference type="InterPro" id="IPR022642">
    <property type="entry name" value="CheR_C"/>
</dbReference>
<protein>
    <recommendedName>
        <fullName evidence="2">protein-glutamate O-methyltransferase</fullName>
        <ecNumber evidence="2">2.1.1.80</ecNumber>
    </recommendedName>
</protein>
<keyword evidence="3" id="KW-0489">Methyltransferase</keyword>
<dbReference type="PANTHER" id="PTHR24422">
    <property type="entry name" value="CHEMOTAXIS PROTEIN METHYLTRANSFERASE"/>
    <property type="match status" value="1"/>
</dbReference>
<reference evidence="7 8" key="1">
    <citation type="submission" date="2016-02" db="EMBL/GenBank/DDBJ databases">
        <title>Genome sequence of Marichromatium gracile YL-28, a purple sulfur bacterium.</title>
        <authorList>
            <person name="Zhao C."/>
            <person name="Hong X."/>
            <person name="Chen S."/>
            <person name="Yang S."/>
        </authorList>
    </citation>
    <scope>NUCLEOTIDE SEQUENCE [LARGE SCALE GENOMIC DNA]</scope>
    <source>
        <strain evidence="7 8">YL28</strain>
    </source>
</reference>
<dbReference type="SUPFAM" id="SSF47757">
    <property type="entry name" value="Chemotaxis receptor methyltransferase CheR, N-terminal domain"/>
    <property type="match status" value="1"/>
</dbReference>
<name>A0ABR5VNH1_MARGR</name>
<dbReference type="PROSITE" id="PS50123">
    <property type="entry name" value="CHER"/>
    <property type="match status" value="1"/>
</dbReference>
<keyword evidence="4" id="KW-0808">Transferase</keyword>
<keyword evidence="5" id="KW-0949">S-adenosyl-L-methionine</keyword>
<dbReference type="SMART" id="SM00138">
    <property type="entry name" value="MeTrc"/>
    <property type="match status" value="1"/>
</dbReference>
<evidence type="ECO:0000259" key="6">
    <source>
        <dbReference type="PROSITE" id="PS50123"/>
    </source>
</evidence>
<dbReference type="SUPFAM" id="SSF53335">
    <property type="entry name" value="S-adenosyl-L-methionine-dependent methyltransferases"/>
    <property type="match status" value="1"/>
</dbReference>
<comment type="catalytic activity">
    <reaction evidence="1">
        <text>L-glutamyl-[protein] + S-adenosyl-L-methionine = [protein]-L-glutamate 5-O-methyl ester + S-adenosyl-L-homocysteine</text>
        <dbReference type="Rhea" id="RHEA:24452"/>
        <dbReference type="Rhea" id="RHEA-COMP:10208"/>
        <dbReference type="Rhea" id="RHEA-COMP:10311"/>
        <dbReference type="ChEBI" id="CHEBI:29973"/>
        <dbReference type="ChEBI" id="CHEBI:57856"/>
        <dbReference type="ChEBI" id="CHEBI:59789"/>
        <dbReference type="ChEBI" id="CHEBI:82795"/>
        <dbReference type="EC" id="2.1.1.80"/>
    </reaction>
</comment>
<dbReference type="SUPFAM" id="SSF48452">
    <property type="entry name" value="TPR-like"/>
    <property type="match status" value="1"/>
</dbReference>
<dbReference type="Gene3D" id="1.10.155.10">
    <property type="entry name" value="Chemotaxis receptor methyltransferase CheR, N-terminal domain"/>
    <property type="match status" value="1"/>
</dbReference>
<dbReference type="InterPro" id="IPR029063">
    <property type="entry name" value="SAM-dependent_MTases_sf"/>
</dbReference>
<feature type="domain" description="CheR-type methyltransferase" evidence="6">
    <location>
        <begin position="15"/>
        <end position="261"/>
    </location>
</feature>